<reference evidence="2 3" key="1">
    <citation type="submission" date="2023-08" db="EMBL/GenBank/DDBJ databases">
        <title>Pseudoalteromonas haloplanktis LL1 genome.</title>
        <authorList>
            <person name="Wu S."/>
        </authorList>
    </citation>
    <scope>NUCLEOTIDE SEQUENCE [LARGE SCALE GENOMIC DNA]</scope>
    <source>
        <strain evidence="2 3">LL1</strain>
    </source>
</reference>
<dbReference type="RefSeq" id="WP_309039036.1">
    <property type="nucleotide sequence ID" value="NZ_JAVIFY010000007.1"/>
</dbReference>
<comment type="caution">
    <text evidence="2">The sequence shown here is derived from an EMBL/GenBank/DDBJ whole genome shotgun (WGS) entry which is preliminary data.</text>
</comment>
<evidence type="ECO:0000313" key="2">
    <source>
        <dbReference type="EMBL" id="MDQ9092078.1"/>
    </source>
</evidence>
<name>A0ABU1BC30_PSEHA</name>
<accession>A0ABU1BC30</accession>
<dbReference type="Proteomes" id="UP001226574">
    <property type="component" value="Unassembled WGS sequence"/>
</dbReference>
<protein>
    <recommendedName>
        <fullName evidence="4">Orphan protein</fullName>
    </recommendedName>
</protein>
<evidence type="ECO:0000313" key="3">
    <source>
        <dbReference type="Proteomes" id="UP001226574"/>
    </source>
</evidence>
<proteinExistence type="predicted"/>
<feature type="region of interest" description="Disordered" evidence="1">
    <location>
        <begin position="1"/>
        <end position="26"/>
    </location>
</feature>
<evidence type="ECO:0000256" key="1">
    <source>
        <dbReference type="SAM" id="MobiDB-lite"/>
    </source>
</evidence>
<gene>
    <name evidence="2" type="ORF">RC083_10815</name>
</gene>
<organism evidence="2 3">
    <name type="scientific">Pseudoalteromonas haloplanktis</name>
    <name type="common">Alteromonas haloplanktis</name>
    <dbReference type="NCBI Taxonomy" id="228"/>
    <lineage>
        <taxon>Bacteria</taxon>
        <taxon>Pseudomonadati</taxon>
        <taxon>Pseudomonadota</taxon>
        <taxon>Gammaproteobacteria</taxon>
        <taxon>Alteromonadales</taxon>
        <taxon>Pseudoalteromonadaceae</taxon>
        <taxon>Pseudoalteromonas</taxon>
    </lineage>
</organism>
<dbReference type="EMBL" id="JAVIFY010000007">
    <property type="protein sequence ID" value="MDQ9092078.1"/>
    <property type="molecule type" value="Genomic_DNA"/>
</dbReference>
<sequence>MKLTTSTSTSIHASMNSPSQANKINSLEVSSAKKQYATTISNDTIAKSSQ</sequence>
<evidence type="ECO:0008006" key="4">
    <source>
        <dbReference type="Google" id="ProtNLM"/>
    </source>
</evidence>
<keyword evidence="3" id="KW-1185">Reference proteome</keyword>